<dbReference type="Pfam" id="PF22917">
    <property type="entry name" value="PRISE"/>
    <property type="match status" value="1"/>
</dbReference>
<dbReference type="Gene3D" id="3.40.50.720">
    <property type="entry name" value="NAD(P)-binding Rossmann-like Domain"/>
    <property type="match status" value="1"/>
</dbReference>
<protein>
    <recommendedName>
        <fullName evidence="1">PRISE-like Rossmann-fold domain-containing protein</fullName>
    </recommendedName>
</protein>
<dbReference type="PANTHER" id="PTHR32487">
    <property type="entry name" value="3-OXO-DELTA(4,5)-STEROID 5-BETA-REDUCTASE"/>
    <property type="match status" value="1"/>
</dbReference>
<accession>A0AAD4ES08</accession>
<reference evidence="2" key="1">
    <citation type="submission" date="2023-02" db="EMBL/GenBank/DDBJ databases">
        <authorList>
            <person name="Palmer J.M."/>
        </authorList>
    </citation>
    <scope>NUCLEOTIDE SEQUENCE</scope>
    <source>
        <strain evidence="2">FW57</strain>
    </source>
</reference>
<feature type="domain" description="PRISE-like Rossmann-fold" evidence="1">
    <location>
        <begin position="9"/>
        <end position="295"/>
    </location>
</feature>
<dbReference type="AlphaFoldDB" id="A0AAD4ES08"/>
<keyword evidence="3" id="KW-1185">Reference proteome</keyword>
<dbReference type="InterPro" id="IPR055222">
    <property type="entry name" value="PRISE-like_Rossmann-fold"/>
</dbReference>
<dbReference type="SUPFAM" id="SSF51735">
    <property type="entry name" value="NAD(P)-binding Rossmann-fold domains"/>
    <property type="match status" value="1"/>
</dbReference>
<proteinExistence type="predicted"/>
<gene>
    <name evidence="2" type="ORF">NEMBOFW57_010735</name>
</gene>
<dbReference type="PANTHER" id="PTHR32487:SF4">
    <property type="entry name" value="SIRQ PROTEIN"/>
    <property type="match status" value="1"/>
</dbReference>
<sequence length="301" mass="32840">MGEGSNNHAIVFGASGLIGWALVDQLLSPYPHTSSFSKVTAVTNRPLNLSECHWPGPDSHRPDLQLVSGVDLRHGDAATLAACLKREVKDIESVTHIYYLVEDDIEEVATNLRMFENVINAHNLVCPNLRFVTFPGGTRGYGIYIPGGTFTPPLTEDLVNKLPPSYAKTVVYPAYRELLNAASKGKKWTWCEIGFTPNGSQFSLALHWAQYLSLYAVNHGVGPNEASNTTTVEVPFPGNSAGANALFTPVSSKTIARFMIYASLHPETCGGGRLFNIADNETPCTFGEIWPQLAKWSASWV</sequence>
<evidence type="ECO:0000313" key="3">
    <source>
        <dbReference type="Proteomes" id="UP001197093"/>
    </source>
</evidence>
<name>A0AAD4ES08_9PEZI</name>
<evidence type="ECO:0000313" key="2">
    <source>
        <dbReference type="EMBL" id="KAG7284362.1"/>
    </source>
</evidence>
<evidence type="ECO:0000259" key="1">
    <source>
        <dbReference type="Pfam" id="PF22917"/>
    </source>
</evidence>
<dbReference type="EMBL" id="JAHCVI010000006">
    <property type="protein sequence ID" value="KAG7284362.1"/>
    <property type="molecule type" value="Genomic_DNA"/>
</dbReference>
<organism evidence="2 3">
    <name type="scientific">Staphylotrichum longicolle</name>
    <dbReference type="NCBI Taxonomy" id="669026"/>
    <lineage>
        <taxon>Eukaryota</taxon>
        <taxon>Fungi</taxon>
        <taxon>Dikarya</taxon>
        <taxon>Ascomycota</taxon>
        <taxon>Pezizomycotina</taxon>
        <taxon>Sordariomycetes</taxon>
        <taxon>Sordariomycetidae</taxon>
        <taxon>Sordariales</taxon>
        <taxon>Chaetomiaceae</taxon>
        <taxon>Staphylotrichum</taxon>
    </lineage>
</organism>
<comment type="caution">
    <text evidence="2">The sequence shown here is derived from an EMBL/GenBank/DDBJ whole genome shotgun (WGS) entry which is preliminary data.</text>
</comment>
<dbReference type="InterPro" id="IPR036291">
    <property type="entry name" value="NAD(P)-bd_dom_sf"/>
</dbReference>
<dbReference type="Proteomes" id="UP001197093">
    <property type="component" value="Unassembled WGS sequence"/>
</dbReference>